<name>A0A941J268_9ACTN</name>
<keyword evidence="3 5" id="KW-0378">Hydrolase</keyword>
<evidence type="ECO:0000256" key="1">
    <source>
        <dbReference type="ARBA" id="ARBA00001946"/>
    </source>
</evidence>
<dbReference type="PRINTS" id="PR00502">
    <property type="entry name" value="NUDIXFAMILY"/>
</dbReference>
<accession>A0A941J268</accession>
<dbReference type="EMBL" id="JAGTPG010000002">
    <property type="protein sequence ID" value="MBR8639645.1"/>
    <property type="molecule type" value="Genomic_DNA"/>
</dbReference>
<protein>
    <submittedName>
        <fullName evidence="7">NUDIX domain-containing protein</fullName>
    </submittedName>
</protein>
<comment type="caution">
    <text evidence="7">The sequence shown here is derived from an EMBL/GenBank/DDBJ whole genome shotgun (WGS) entry which is preliminary data.</text>
</comment>
<organism evidence="7 8">
    <name type="scientific">Streptomyces tuirus</name>
    <dbReference type="NCBI Taxonomy" id="68278"/>
    <lineage>
        <taxon>Bacteria</taxon>
        <taxon>Bacillati</taxon>
        <taxon>Actinomycetota</taxon>
        <taxon>Actinomycetes</taxon>
        <taxon>Kitasatosporales</taxon>
        <taxon>Streptomycetaceae</taxon>
        <taxon>Streptomyces</taxon>
    </lineage>
</organism>
<comment type="similarity">
    <text evidence="2 5">Belongs to the Nudix hydrolase family.</text>
</comment>
<dbReference type="PANTHER" id="PTHR43046">
    <property type="entry name" value="GDP-MANNOSE MANNOSYL HYDROLASE"/>
    <property type="match status" value="1"/>
</dbReference>
<evidence type="ECO:0000256" key="5">
    <source>
        <dbReference type="RuleBase" id="RU003476"/>
    </source>
</evidence>
<feature type="domain" description="Nudix hydrolase" evidence="6">
    <location>
        <begin position="1"/>
        <end position="151"/>
    </location>
</feature>
<dbReference type="Proteomes" id="UP000682308">
    <property type="component" value="Unassembled WGS sequence"/>
</dbReference>
<comment type="cofactor">
    <cofactor evidence="1">
        <name>Mg(2+)</name>
        <dbReference type="ChEBI" id="CHEBI:18420"/>
    </cofactor>
</comment>
<evidence type="ECO:0000256" key="4">
    <source>
        <dbReference type="ARBA" id="ARBA00022842"/>
    </source>
</evidence>
<gene>
    <name evidence="7" type="ORF">KEF29_10890</name>
</gene>
<evidence type="ECO:0000256" key="3">
    <source>
        <dbReference type="ARBA" id="ARBA00022801"/>
    </source>
</evidence>
<dbReference type="GO" id="GO:0016787">
    <property type="term" value="F:hydrolase activity"/>
    <property type="evidence" value="ECO:0007669"/>
    <property type="project" value="UniProtKB-KW"/>
</dbReference>
<evidence type="ECO:0000313" key="7">
    <source>
        <dbReference type="EMBL" id="MBR8639645.1"/>
    </source>
</evidence>
<evidence type="ECO:0000256" key="2">
    <source>
        <dbReference type="ARBA" id="ARBA00005582"/>
    </source>
</evidence>
<dbReference type="InterPro" id="IPR020084">
    <property type="entry name" value="NUDIX_hydrolase_CS"/>
</dbReference>
<keyword evidence="4" id="KW-0460">Magnesium</keyword>
<dbReference type="Gene3D" id="3.90.79.10">
    <property type="entry name" value="Nucleoside Triphosphate Pyrophosphohydrolase"/>
    <property type="match status" value="1"/>
</dbReference>
<evidence type="ECO:0000259" key="6">
    <source>
        <dbReference type="PROSITE" id="PS51462"/>
    </source>
</evidence>
<keyword evidence="8" id="KW-1185">Reference proteome</keyword>
<reference evidence="7 8" key="1">
    <citation type="submission" date="2021-04" db="EMBL/GenBank/DDBJ databases">
        <title>Characterization of the biosynthetic gene cluster of new lipopeptides with antitumor activity in the genome of the marine Streptomyces PHM034.</title>
        <authorList>
            <person name="Ceniceros A."/>
            <person name="Canedo L."/>
            <person name="Mendez C."/>
            <person name="Olano C."/>
            <person name="Schleissner C."/>
            <person name="Cuevas C."/>
            <person name="De La Calle F."/>
            <person name="Salas J.A."/>
        </authorList>
    </citation>
    <scope>NUCLEOTIDE SEQUENCE [LARGE SCALE GENOMIC DNA]</scope>
    <source>
        <strain evidence="7 8">PHM034</strain>
    </source>
</reference>
<dbReference type="InterPro" id="IPR000086">
    <property type="entry name" value="NUDIX_hydrolase_dom"/>
</dbReference>
<dbReference type="SUPFAM" id="SSF55811">
    <property type="entry name" value="Nudix"/>
    <property type="match status" value="1"/>
</dbReference>
<dbReference type="InterPro" id="IPR015797">
    <property type="entry name" value="NUDIX_hydrolase-like_dom_sf"/>
</dbReference>
<dbReference type="PANTHER" id="PTHR43046:SF12">
    <property type="entry name" value="GDP-MANNOSE MANNOSYL HYDROLASE"/>
    <property type="match status" value="1"/>
</dbReference>
<dbReference type="InterPro" id="IPR020476">
    <property type="entry name" value="Nudix_hydrolase"/>
</dbReference>
<proteinExistence type="inferred from homology"/>
<evidence type="ECO:0000313" key="8">
    <source>
        <dbReference type="Proteomes" id="UP000682308"/>
    </source>
</evidence>
<sequence length="153" mass="16901">MLIPRAVAVVVDGQRALVIKRFLRKEASGDCVMCQDSGWSGPNCPGHHYAVLPGGHVEDGESVEDAALRELREETTLDARIERQVWTGRHNGRPASYYLVRDVRGSAVLSGDEAKAHGPDDSYELMWVTADAFDELNLHPADIREPLARLLRG</sequence>
<dbReference type="PROSITE" id="PS00893">
    <property type="entry name" value="NUDIX_BOX"/>
    <property type="match status" value="1"/>
</dbReference>
<dbReference type="Pfam" id="PF00293">
    <property type="entry name" value="NUDIX"/>
    <property type="match status" value="1"/>
</dbReference>
<dbReference type="PROSITE" id="PS51462">
    <property type="entry name" value="NUDIX"/>
    <property type="match status" value="1"/>
</dbReference>
<dbReference type="AlphaFoldDB" id="A0A941J268"/>